<dbReference type="SUPFAM" id="SSF48498">
    <property type="entry name" value="Tetracyclin repressor-like, C-terminal domain"/>
    <property type="match status" value="1"/>
</dbReference>
<proteinExistence type="predicted"/>
<evidence type="ECO:0000256" key="2">
    <source>
        <dbReference type="PROSITE-ProRule" id="PRU00335"/>
    </source>
</evidence>
<dbReference type="Gene3D" id="1.10.357.10">
    <property type="entry name" value="Tetracycline Repressor, domain 2"/>
    <property type="match status" value="1"/>
</dbReference>
<dbReference type="PRINTS" id="PR00455">
    <property type="entry name" value="HTHTETR"/>
</dbReference>
<gene>
    <name evidence="5" type="ORF">AOLFYP35_00418</name>
</gene>
<dbReference type="InterPro" id="IPR001647">
    <property type="entry name" value="HTH_TetR"/>
</dbReference>
<evidence type="ECO:0000256" key="1">
    <source>
        <dbReference type="ARBA" id="ARBA00023125"/>
    </source>
</evidence>
<feature type="DNA-binding region" description="H-T-H motif" evidence="2">
    <location>
        <begin position="37"/>
        <end position="56"/>
    </location>
</feature>
<dbReference type="AlphaFoldDB" id="A0A6N2RNA3"/>
<dbReference type="InterPro" id="IPR050109">
    <property type="entry name" value="HTH-type_TetR-like_transc_reg"/>
</dbReference>
<dbReference type="SUPFAM" id="SSF46689">
    <property type="entry name" value="Homeodomain-like"/>
    <property type="match status" value="1"/>
</dbReference>
<dbReference type="GO" id="GO:0000976">
    <property type="term" value="F:transcription cis-regulatory region binding"/>
    <property type="evidence" value="ECO:0007669"/>
    <property type="project" value="TreeGrafter"/>
</dbReference>
<protein>
    <submittedName>
        <fullName evidence="5">Transcriptional regulator BetI</fullName>
    </submittedName>
</protein>
<evidence type="ECO:0000256" key="3">
    <source>
        <dbReference type="SAM" id="MobiDB-lite"/>
    </source>
</evidence>
<dbReference type="EMBL" id="CACRSM010000002">
    <property type="protein sequence ID" value="VYS81749.1"/>
    <property type="molecule type" value="Genomic_DNA"/>
</dbReference>
<dbReference type="InterPro" id="IPR009057">
    <property type="entry name" value="Homeodomain-like_sf"/>
</dbReference>
<dbReference type="Pfam" id="PF00440">
    <property type="entry name" value="TetR_N"/>
    <property type="match status" value="1"/>
</dbReference>
<name>A0A6N2RNA3_9ACTO</name>
<evidence type="ECO:0000313" key="5">
    <source>
        <dbReference type="EMBL" id="VYS81749.1"/>
    </source>
</evidence>
<feature type="compositionally biased region" description="Polar residues" evidence="3">
    <location>
        <begin position="210"/>
        <end position="219"/>
    </location>
</feature>
<dbReference type="PANTHER" id="PTHR30055">
    <property type="entry name" value="HTH-TYPE TRANSCRIPTIONAL REGULATOR RUTR"/>
    <property type="match status" value="1"/>
</dbReference>
<evidence type="ECO:0000259" key="4">
    <source>
        <dbReference type="PROSITE" id="PS50977"/>
    </source>
</evidence>
<dbReference type="PANTHER" id="PTHR30055:SF223">
    <property type="entry name" value="HTH-TYPE TRANSCRIPTIONAL REGULATOR UIDR"/>
    <property type="match status" value="1"/>
</dbReference>
<dbReference type="GO" id="GO:0003700">
    <property type="term" value="F:DNA-binding transcription factor activity"/>
    <property type="evidence" value="ECO:0007669"/>
    <property type="project" value="TreeGrafter"/>
</dbReference>
<dbReference type="InterPro" id="IPR036271">
    <property type="entry name" value="Tet_transcr_reg_TetR-rel_C_sf"/>
</dbReference>
<reference evidence="5" key="1">
    <citation type="submission" date="2019-11" db="EMBL/GenBank/DDBJ databases">
        <authorList>
            <person name="Feng L."/>
        </authorList>
    </citation>
    <scope>NUCLEOTIDE SEQUENCE</scope>
    <source>
        <strain evidence="5">AodontolyticusLFYP35</strain>
    </source>
</reference>
<organism evidence="5">
    <name type="scientific">Schaalia odontolytica</name>
    <dbReference type="NCBI Taxonomy" id="1660"/>
    <lineage>
        <taxon>Bacteria</taxon>
        <taxon>Bacillati</taxon>
        <taxon>Actinomycetota</taxon>
        <taxon>Actinomycetes</taxon>
        <taxon>Actinomycetales</taxon>
        <taxon>Actinomycetaceae</taxon>
        <taxon>Schaalia</taxon>
    </lineage>
</organism>
<sequence length="237" mass="26431">MPKIIGDSLADHRELTRNRLFDALASLLAEQPFDSISMSQIASRAKVGRTAVYNHFPDKEVLLLEFMRRVTMQFSQKLQEALDQVNDPLAQLRIYIRAHLEMTTRYHLNSTFNLRTQVSRENSAHLHDHATIISTRLLEILARCMETGAIPRQNPHVLIPLIHSCLAGNRLPANPQTREATIRTVQAFILRGIGADVEVPSSGERPGSATAVQEVSTAATPEGDARDNSYMRCPISA</sequence>
<dbReference type="PROSITE" id="PS50977">
    <property type="entry name" value="HTH_TETR_2"/>
    <property type="match status" value="1"/>
</dbReference>
<feature type="region of interest" description="Disordered" evidence="3">
    <location>
        <begin position="199"/>
        <end position="237"/>
    </location>
</feature>
<feature type="domain" description="HTH tetR-type" evidence="4">
    <location>
        <begin position="14"/>
        <end position="74"/>
    </location>
</feature>
<keyword evidence="1 2" id="KW-0238">DNA-binding</keyword>
<accession>A0A6N2RNA3</accession>